<accession>A0A9D1ZX84</accession>
<dbReference type="InterPro" id="IPR051454">
    <property type="entry name" value="RNA/ubiquinone_mod_enzymes"/>
</dbReference>
<evidence type="ECO:0000256" key="3">
    <source>
        <dbReference type="ARBA" id="ARBA00038374"/>
    </source>
</evidence>
<dbReference type="Proteomes" id="UP000886750">
    <property type="component" value="Unassembled WGS sequence"/>
</dbReference>
<dbReference type="PANTHER" id="PTHR30217:SF6">
    <property type="entry name" value="TRNA HYDROXYLATION PROTEIN P"/>
    <property type="match status" value="1"/>
</dbReference>
<evidence type="ECO:0000313" key="5">
    <source>
        <dbReference type="EMBL" id="HIY97414.1"/>
    </source>
</evidence>
<sequence>MNETIELLAPAGNFEKLKVALRFGADAVYLGGKDFSLRSFADNFTQDELRTAIEYAHARGKKVYVTANIFAKNADFSALADYFRYLQEIGADAALVTDAGAFSLAKQVAPKLPLHISTQANTTNKYAARFWQEQGAERVVLARELSLAEIAEIRGYCPGLQLEAFVHGAMCISYSGRCLLSNYLSGRDSNRGECVQACRWKYSVRALREEGEGGECAVEEDGRGSYIFNSKDLNMLAHLGELAAAGVCSFKIEGRMKSAYYLATVINAYRRALDGGDTALLAAELDKIAHRAYTEAYAFGKNAETVHYSDSQAAGTREYVADVLEGGTNALVQMRGRFRAGDVLEILSPNDTFNRTFAVEELADEAGEPVFDAKLVMQKLRLRCPVPLAAGDLLRRVPATAR</sequence>
<reference evidence="5" key="1">
    <citation type="journal article" date="2021" name="PeerJ">
        <title>Extensive microbial diversity within the chicken gut microbiome revealed by metagenomics and culture.</title>
        <authorList>
            <person name="Gilroy R."/>
            <person name="Ravi A."/>
            <person name="Getino M."/>
            <person name="Pursley I."/>
            <person name="Horton D.L."/>
            <person name="Alikhan N.F."/>
            <person name="Baker D."/>
            <person name="Gharbi K."/>
            <person name="Hall N."/>
            <person name="Watson M."/>
            <person name="Adriaenssens E.M."/>
            <person name="Foster-Nyarko E."/>
            <person name="Jarju S."/>
            <person name="Secka A."/>
            <person name="Antonio M."/>
            <person name="Oren A."/>
            <person name="Chaudhuri R.R."/>
            <person name="La Ragione R."/>
            <person name="Hildebrand F."/>
            <person name="Pallen M.J."/>
        </authorList>
    </citation>
    <scope>NUCLEOTIDE SEQUENCE</scope>
    <source>
        <strain evidence="5">1345</strain>
    </source>
</reference>
<name>A0A9D1ZX84_9FIRM</name>
<comment type="caution">
    <text evidence="5">The sequence shown here is derived from an EMBL/GenBank/DDBJ whole genome shotgun (WGS) entry which is preliminary data.</text>
</comment>
<evidence type="ECO:0000256" key="2">
    <source>
        <dbReference type="ARBA" id="ARBA00022801"/>
    </source>
</evidence>
<evidence type="ECO:0000313" key="6">
    <source>
        <dbReference type="Proteomes" id="UP000886750"/>
    </source>
</evidence>
<feature type="domain" description="Peptidase family U32 C-terminal" evidence="4">
    <location>
        <begin position="318"/>
        <end position="395"/>
    </location>
</feature>
<dbReference type="PROSITE" id="PS01276">
    <property type="entry name" value="PEPTIDASE_U32"/>
    <property type="match status" value="1"/>
</dbReference>
<comment type="similarity">
    <text evidence="3">Belongs to the peptidase U32 family.</text>
</comment>
<evidence type="ECO:0000256" key="1">
    <source>
        <dbReference type="ARBA" id="ARBA00022670"/>
    </source>
</evidence>
<protein>
    <submittedName>
        <fullName evidence="5">U32 family peptidase</fullName>
    </submittedName>
</protein>
<evidence type="ECO:0000259" key="4">
    <source>
        <dbReference type="Pfam" id="PF16325"/>
    </source>
</evidence>
<dbReference type="EMBL" id="DXCQ01000064">
    <property type="protein sequence ID" value="HIY97414.1"/>
    <property type="molecule type" value="Genomic_DNA"/>
</dbReference>
<dbReference type="Gene3D" id="2.40.30.10">
    <property type="entry name" value="Translation factors"/>
    <property type="match status" value="1"/>
</dbReference>
<organism evidence="5 6">
    <name type="scientific">Candidatus Borkfalkia excrementigallinarum</name>
    <dbReference type="NCBI Taxonomy" id="2838506"/>
    <lineage>
        <taxon>Bacteria</taxon>
        <taxon>Bacillati</taxon>
        <taxon>Bacillota</taxon>
        <taxon>Clostridia</taxon>
        <taxon>Christensenellales</taxon>
        <taxon>Christensenellaceae</taxon>
        <taxon>Candidatus Borkfalkia</taxon>
    </lineage>
</organism>
<dbReference type="Pfam" id="PF16325">
    <property type="entry name" value="Peptidase_U32_C"/>
    <property type="match status" value="1"/>
</dbReference>
<dbReference type="PANTHER" id="PTHR30217">
    <property type="entry name" value="PEPTIDASE U32 FAMILY"/>
    <property type="match status" value="1"/>
</dbReference>
<dbReference type="InterPro" id="IPR032525">
    <property type="entry name" value="Peptidase_U32_C"/>
</dbReference>
<keyword evidence="2" id="KW-0378">Hydrolase</keyword>
<reference evidence="5" key="2">
    <citation type="submission" date="2021-04" db="EMBL/GenBank/DDBJ databases">
        <authorList>
            <person name="Gilroy R."/>
        </authorList>
    </citation>
    <scope>NUCLEOTIDE SEQUENCE</scope>
    <source>
        <strain evidence="5">1345</strain>
    </source>
</reference>
<dbReference type="Pfam" id="PF01136">
    <property type="entry name" value="Peptidase_U32"/>
    <property type="match status" value="1"/>
</dbReference>
<dbReference type="AlphaFoldDB" id="A0A9D1ZX84"/>
<proteinExistence type="inferred from homology"/>
<gene>
    <name evidence="5" type="ORF">H9729_06980</name>
</gene>
<keyword evidence="1" id="KW-0645">Protease</keyword>
<dbReference type="GO" id="GO:0006508">
    <property type="term" value="P:proteolysis"/>
    <property type="evidence" value="ECO:0007669"/>
    <property type="project" value="UniProtKB-KW"/>
</dbReference>
<dbReference type="InterPro" id="IPR001539">
    <property type="entry name" value="Peptidase_U32"/>
</dbReference>
<dbReference type="GO" id="GO:0008233">
    <property type="term" value="F:peptidase activity"/>
    <property type="evidence" value="ECO:0007669"/>
    <property type="project" value="UniProtKB-KW"/>
</dbReference>